<gene>
    <name evidence="9" type="primary">ATXN10</name>
</gene>
<evidence type="ECO:0000313" key="8">
    <source>
        <dbReference type="Proteomes" id="UP000694871"/>
    </source>
</evidence>
<evidence type="ECO:0000256" key="3">
    <source>
        <dbReference type="ARBA" id="ARBA00018804"/>
    </source>
</evidence>
<feature type="domain" description="Ataxin-10" evidence="7">
    <location>
        <begin position="369"/>
        <end position="463"/>
    </location>
</feature>
<evidence type="ECO:0000256" key="4">
    <source>
        <dbReference type="ARBA" id="ARBA00022618"/>
    </source>
</evidence>
<dbReference type="InterPro" id="IPR051374">
    <property type="entry name" value="Ataxin-10/CTR86_families"/>
</dbReference>
<dbReference type="Pfam" id="PF09759">
    <property type="entry name" value="Atx10homo_assoc"/>
    <property type="match status" value="1"/>
</dbReference>
<name>A0ABM1JHJ9_GEKJA</name>
<evidence type="ECO:0000313" key="9">
    <source>
        <dbReference type="RefSeq" id="XP_015260936.1"/>
    </source>
</evidence>
<sequence length="474" mass="53132">MAEPAEEALDALAGRLTQAAAPSGCLATVRQLTGLFREARHRENATEHVFQNLLQILTKATSEVDMACKDVSALAHLGDCFLLLSESFRCLRNACVQCANNQNIMRNLGLIEVSVHLIQLLQKLETDLESSLTAFRCSLQFLGNIATGNVDSQQSIWKLAFPSFFLNCLNHQDEKIVEYCCMILFTCLNPERTRVLQEEDNLIIALTVLHTCRRYPESEWVFLIVTNHLLKCPELVEAMYARLSNQERTMLLGLVLSEISDKNSAVCKGTDTFLASCFQEKCQSVLKLASATNNEDEEALVTLRLLDALCEMTSNDGQLERLQACPDLLETAVRTLQLAHLSGKQATNVFTATQSATGQEQISHPTVGFKSHLIRLIANLCYRNKANQDKVYELDGIPLILDNCSIDDNNPFISQWAVYAIHNLTEQNERNQELISQMERQGLADTSILEKIGLKVEKEDQKLILRSIRKTPDL</sequence>
<dbReference type="PANTHER" id="PTHR13255:SF0">
    <property type="entry name" value="ATAXIN-10"/>
    <property type="match status" value="1"/>
</dbReference>
<comment type="function">
    <text evidence="6">May play a role in the regulation of cytokinesis. May play a role in signaling by stimulating protein glycosylation. Induces neuritogenesis by activating the Ras-MAP kinase pathway and is necessary for the survival of cerebellar neurons. Does not appear to play a major role in ciliogenesis.</text>
</comment>
<dbReference type="Proteomes" id="UP000694871">
    <property type="component" value="Unplaced"/>
</dbReference>
<dbReference type="PANTHER" id="PTHR13255">
    <property type="entry name" value="ATAXIN-10"/>
    <property type="match status" value="1"/>
</dbReference>
<dbReference type="SUPFAM" id="SSF48371">
    <property type="entry name" value="ARM repeat"/>
    <property type="match status" value="1"/>
</dbReference>
<dbReference type="GeneID" id="107105471"/>
<accession>A0ABM1JHJ9</accession>
<keyword evidence="4" id="KW-0132">Cell division</keyword>
<evidence type="ECO:0000256" key="2">
    <source>
        <dbReference type="ARBA" id="ARBA00008384"/>
    </source>
</evidence>
<proteinExistence type="inferred from homology"/>
<dbReference type="Gene3D" id="1.25.10.10">
    <property type="entry name" value="Leucine-rich Repeat Variant"/>
    <property type="match status" value="2"/>
</dbReference>
<dbReference type="InterPro" id="IPR019156">
    <property type="entry name" value="Ataxin-10_domain"/>
</dbReference>
<reference evidence="9" key="1">
    <citation type="submission" date="2025-08" db="UniProtKB">
        <authorList>
            <consortium name="RefSeq"/>
        </authorList>
    </citation>
    <scope>IDENTIFICATION</scope>
</reference>
<evidence type="ECO:0000259" key="7">
    <source>
        <dbReference type="Pfam" id="PF09759"/>
    </source>
</evidence>
<evidence type="ECO:0000256" key="5">
    <source>
        <dbReference type="ARBA" id="ARBA00023306"/>
    </source>
</evidence>
<keyword evidence="5" id="KW-0131">Cell cycle</keyword>
<organism evidence="8 9">
    <name type="scientific">Gekko japonicus</name>
    <name type="common">Schlegel's Japanese gecko</name>
    <dbReference type="NCBI Taxonomy" id="146911"/>
    <lineage>
        <taxon>Eukaryota</taxon>
        <taxon>Metazoa</taxon>
        <taxon>Chordata</taxon>
        <taxon>Craniata</taxon>
        <taxon>Vertebrata</taxon>
        <taxon>Euteleostomi</taxon>
        <taxon>Lepidosauria</taxon>
        <taxon>Squamata</taxon>
        <taxon>Bifurcata</taxon>
        <taxon>Gekkota</taxon>
        <taxon>Gekkonidae</taxon>
        <taxon>Gekkoninae</taxon>
        <taxon>Gekko</taxon>
    </lineage>
</organism>
<keyword evidence="8" id="KW-1185">Reference proteome</keyword>
<evidence type="ECO:0000256" key="1">
    <source>
        <dbReference type="ARBA" id="ARBA00004214"/>
    </source>
</evidence>
<dbReference type="InterPro" id="IPR016024">
    <property type="entry name" value="ARM-type_fold"/>
</dbReference>
<comment type="similarity">
    <text evidence="2">Belongs to the ataxin-10 family.</text>
</comment>
<dbReference type="RefSeq" id="XP_015260936.1">
    <property type="nucleotide sequence ID" value="XM_015405450.1"/>
</dbReference>
<evidence type="ECO:0000256" key="6">
    <source>
        <dbReference type="ARBA" id="ARBA00045173"/>
    </source>
</evidence>
<protein>
    <recommendedName>
        <fullName evidence="3">Ataxin-10</fullName>
    </recommendedName>
</protein>
<dbReference type="InterPro" id="IPR011989">
    <property type="entry name" value="ARM-like"/>
</dbReference>
<comment type="subcellular location">
    <subcellularLocation>
        <location evidence="1">Midbody</location>
    </subcellularLocation>
</comment>